<reference evidence="2" key="1">
    <citation type="submission" date="2023-08" db="EMBL/GenBank/DDBJ databases">
        <authorList>
            <person name="Chen Y."/>
            <person name="Shah S."/>
            <person name="Dougan E. K."/>
            <person name="Thang M."/>
            <person name="Chan C."/>
        </authorList>
    </citation>
    <scope>NUCLEOTIDE SEQUENCE</scope>
</reference>
<name>A0AA36JQU3_9DINO</name>
<dbReference type="EMBL" id="CAUJNA010003836">
    <property type="protein sequence ID" value="CAJ1410710.1"/>
    <property type="molecule type" value="Genomic_DNA"/>
</dbReference>
<dbReference type="AlphaFoldDB" id="A0AA36JQU3"/>
<sequence length="184" mass="21357">MGRFDLELLQQAPFSAPRRMGLEVTSLPVGRCSSFLDIEAPLRRPLRSSFEEPPKEEGEEEEIPQPDPYPEQCKVELRPDEPRACEQRWVNWCQDECRAHYGVKPKRLYNGLDRAQCYLHLSLRHGPRRRWPRPTHVPLAERLLRALHLSKGCRARGDGGGLGRTIAQAQRNKWLQFHLLSVDF</sequence>
<comment type="caution">
    <text evidence="2">The sequence shown here is derived from an EMBL/GenBank/DDBJ whole genome shotgun (WGS) entry which is preliminary data.</text>
</comment>
<accession>A0AA36JQU3</accession>
<gene>
    <name evidence="2" type="ORF">EVOR1521_LOCUS31484</name>
</gene>
<evidence type="ECO:0000313" key="3">
    <source>
        <dbReference type="Proteomes" id="UP001178507"/>
    </source>
</evidence>
<protein>
    <submittedName>
        <fullName evidence="2">Uncharacterized protein</fullName>
    </submittedName>
</protein>
<proteinExistence type="predicted"/>
<keyword evidence="3" id="KW-1185">Reference proteome</keyword>
<evidence type="ECO:0000313" key="2">
    <source>
        <dbReference type="EMBL" id="CAJ1410710.1"/>
    </source>
</evidence>
<dbReference type="Proteomes" id="UP001178507">
    <property type="component" value="Unassembled WGS sequence"/>
</dbReference>
<organism evidence="2 3">
    <name type="scientific">Effrenium voratum</name>
    <dbReference type="NCBI Taxonomy" id="2562239"/>
    <lineage>
        <taxon>Eukaryota</taxon>
        <taxon>Sar</taxon>
        <taxon>Alveolata</taxon>
        <taxon>Dinophyceae</taxon>
        <taxon>Suessiales</taxon>
        <taxon>Symbiodiniaceae</taxon>
        <taxon>Effrenium</taxon>
    </lineage>
</organism>
<feature type="region of interest" description="Disordered" evidence="1">
    <location>
        <begin position="46"/>
        <end position="70"/>
    </location>
</feature>
<evidence type="ECO:0000256" key="1">
    <source>
        <dbReference type="SAM" id="MobiDB-lite"/>
    </source>
</evidence>